<feature type="domain" description="Glycosyltransferase 2-like" evidence="8">
    <location>
        <begin position="7"/>
        <end position="170"/>
    </location>
</feature>
<evidence type="ECO:0000256" key="3">
    <source>
        <dbReference type="ARBA" id="ARBA00022679"/>
    </source>
</evidence>
<keyword evidence="7" id="KW-0472">Membrane</keyword>
<dbReference type="SUPFAM" id="SSF53448">
    <property type="entry name" value="Nucleotide-diphospho-sugar transferases"/>
    <property type="match status" value="1"/>
</dbReference>
<keyword evidence="1" id="KW-1003">Cell membrane</keyword>
<evidence type="ECO:0000256" key="7">
    <source>
        <dbReference type="ARBA" id="ARBA00023136"/>
    </source>
</evidence>
<dbReference type="InterPro" id="IPR001173">
    <property type="entry name" value="Glyco_trans_2-like"/>
</dbReference>
<dbReference type="InterPro" id="IPR050256">
    <property type="entry name" value="Glycosyltransferase_2"/>
</dbReference>
<dbReference type="AlphaFoldDB" id="A0A0G0CPX2"/>
<dbReference type="Proteomes" id="UP000034778">
    <property type="component" value="Unassembled WGS sequence"/>
</dbReference>
<comment type="caution">
    <text evidence="9">The sequence shown here is derived from an EMBL/GenBank/DDBJ whole genome shotgun (WGS) entry which is preliminary data.</text>
</comment>
<dbReference type="Pfam" id="PF00535">
    <property type="entry name" value="Glycos_transf_2"/>
    <property type="match status" value="1"/>
</dbReference>
<keyword evidence="4" id="KW-0812">Transmembrane</keyword>
<dbReference type="GO" id="GO:0099621">
    <property type="term" value="F:undecaprenyl-phosphate 4-deoxy-4-formamido-L-arabinose transferase activity"/>
    <property type="evidence" value="ECO:0007669"/>
    <property type="project" value="TreeGrafter"/>
</dbReference>
<sequence>MVIDSLSVFFPTYNEGANIKSTIEKARVVLLKIVKDWEIIIVNDGSTDDTRKIAEVLSKEDNRVKVINHEVNRGYGVSLRSGFYSAKYSWIAFTDSDGQFDFSEIVNFFQKQKETNADLVIGYYKKRRVSKFKIITSRMWEIAVTVFFGLNLHDIDCGFKLINKKAINEIPKLESERGAFISSELLIKAKKKGFKIVEVPVTHLPRLQGKGTGRDIKVIIQSFVDLFKLWRKLT</sequence>
<dbReference type="GO" id="GO:0009103">
    <property type="term" value="P:lipopolysaccharide biosynthetic process"/>
    <property type="evidence" value="ECO:0007669"/>
    <property type="project" value="UniProtKB-KW"/>
</dbReference>
<reference evidence="9 10" key="1">
    <citation type="journal article" date="2015" name="Nature">
        <title>rRNA introns, odd ribosomes, and small enigmatic genomes across a large radiation of phyla.</title>
        <authorList>
            <person name="Brown C.T."/>
            <person name="Hug L.A."/>
            <person name="Thomas B.C."/>
            <person name="Sharon I."/>
            <person name="Castelle C.J."/>
            <person name="Singh A."/>
            <person name="Wilkins M.J."/>
            <person name="Williams K.H."/>
            <person name="Banfield J.F."/>
        </authorList>
    </citation>
    <scope>NUCLEOTIDE SEQUENCE [LARGE SCALE GENOMIC DNA]</scope>
</reference>
<protein>
    <submittedName>
        <fullName evidence="9">Glycosyltransferase</fullName>
    </submittedName>
</protein>
<evidence type="ECO:0000313" key="10">
    <source>
        <dbReference type="Proteomes" id="UP000034778"/>
    </source>
</evidence>
<evidence type="ECO:0000256" key="2">
    <source>
        <dbReference type="ARBA" id="ARBA00022676"/>
    </source>
</evidence>
<organism evidence="9 10">
    <name type="scientific">Candidatus Woesebacteria bacterium GW2011_GWB1_33_22</name>
    <dbReference type="NCBI Taxonomy" id="1618566"/>
    <lineage>
        <taxon>Bacteria</taxon>
        <taxon>Candidatus Woeseibacteriota</taxon>
    </lineage>
</organism>
<dbReference type="GO" id="GO:0005886">
    <property type="term" value="C:plasma membrane"/>
    <property type="evidence" value="ECO:0007669"/>
    <property type="project" value="TreeGrafter"/>
</dbReference>
<evidence type="ECO:0000313" key="9">
    <source>
        <dbReference type="EMBL" id="KKP45417.1"/>
    </source>
</evidence>
<dbReference type="STRING" id="1618566.UR35_C0001G0014"/>
<dbReference type="InterPro" id="IPR029044">
    <property type="entry name" value="Nucleotide-diphossugar_trans"/>
</dbReference>
<dbReference type="Gene3D" id="3.90.550.10">
    <property type="entry name" value="Spore Coat Polysaccharide Biosynthesis Protein SpsA, Chain A"/>
    <property type="match status" value="1"/>
</dbReference>
<evidence type="ECO:0000256" key="5">
    <source>
        <dbReference type="ARBA" id="ARBA00022985"/>
    </source>
</evidence>
<dbReference type="CDD" id="cd04179">
    <property type="entry name" value="DPM_DPG-synthase_like"/>
    <property type="match status" value="1"/>
</dbReference>
<keyword evidence="3 9" id="KW-0808">Transferase</keyword>
<evidence type="ECO:0000256" key="1">
    <source>
        <dbReference type="ARBA" id="ARBA00022475"/>
    </source>
</evidence>
<keyword evidence="2" id="KW-0328">Glycosyltransferase</keyword>
<name>A0A0G0CPX2_9BACT</name>
<dbReference type="EMBL" id="LBOW01000001">
    <property type="protein sequence ID" value="KKP45417.1"/>
    <property type="molecule type" value="Genomic_DNA"/>
</dbReference>
<evidence type="ECO:0000256" key="6">
    <source>
        <dbReference type="ARBA" id="ARBA00022989"/>
    </source>
</evidence>
<keyword evidence="5" id="KW-0448">Lipopolysaccharide biosynthesis</keyword>
<evidence type="ECO:0000256" key="4">
    <source>
        <dbReference type="ARBA" id="ARBA00022692"/>
    </source>
</evidence>
<proteinExistence type="predicted"/>
<keyword evidence="6" id="KW-1133">Transmembrane helix</keyword>
<evidence type="ECO:0000259" key="8">
    <source>
        <dbReference type="Pfam" id="PF00535"/>
    </source>
</evidence>
<accession>A0A0G0CPX2</accession>
<gene>
    <name evidence="9" type="ORF">UR35_C0001G0014</name>
</gene>
<dbReference type="PANTHER" id="PTHR48090:SF3">
    <property type="entry name" value="UNDECAPRENYL-PHOSPHATE 4-DEOXY-4-FORMAMIDO-L-ARABINOSE TRANSFERASE"/>
    <property type="match status" value="1"/>
</dbReference>
<dbReference type="PANTHER" id="PTHR48090">
    <property type="entry name" value="UNDECAPRENYL-PHOSPHATE 4-DEOXY-4-FORMAMIDO-L-ARABINOSE TRANSFERASE-RELATED"/>
    <property type="match status" value="1"/>
</dbReference>